<dbReference type="SUPFAM" id="SSF56601">
    <property type="entry name" value="beta-lactamase/transpeptidase-like"/>
    <property type="match status" value="1"/>
</dbReference>
<feature type="domain" description="Beta-lactamase-related" evidence="1">
    <location>
        <begin position="30"/>
        <end position="330"/>
    </location>
</feature>
<dbReference type="PANTHER" id="PTHR46825">
    <property type="entry name" value="D-ALANYL-D-ALANINE-CARBOXYPEPTIDASE/ENDOPEPTIDASE AMPH"/>
    <property type="match status" value="1"/>
</dbReference>
<dbReference type="Pfam" id="PF00144">
    <property type="entry name" value="Beta-lactamase"/>
    <property type="match status" value="1"/>
</dbReference>
<keyword evidence="3" id="KW-1185">Reference proteome</keyword>
<dbReference type="STRING" id="563176.SAMN04488090_1839"/>
<gene>
    <name evidence="2" type="ORF">SAMN04488090_1839</name>
</gene>
<name>A0A1G9N2F4_9BACT</name>
<dbReference type="InterPro" id="IPR001466">
    <property type="entry name" value="Beta-lactam-related"/>
</dbReference>
<evidence type="ECO:0000259" key="1">
    <source>
        <dbReference type="Pfam" id="PF00144"/>
    </source>
</evidence>
<proteinExistence type="predicted"/>
<evidence type="ECO:0000313" key="3">
    <source>
        <dbReference type="Proteomes" id="UP000198901"/>
    </source>
</evidence>
<evidence type="ECO:0000313" key="2">
    <source>
        <dbReference type="EMBL" id="SDL80690.1"/>
    </source>
</evidence>
<dbReference type="Proteomes" id="UP000198901">
    <property type="component" value="Unassembled WGS sequence"/>
</dbReference>
<dbReference type="InterPro" id="IPR050491">
    <property type="entry name" value="AmpC-like"/>
</dbReference>
<reference evidence="2 3" key="1">
    <citation type="submission" date="2016-10" db="EMBL/GenBank/DDBJ databases">
        <authorList>
            <person name="de Groot N.N."/>
        </authorList>
    </citation>
    <scope>NUCLEOTIDE SEQUENCE [LARGE SCALE GENOMIC DNA]</scope>
    <source>
        <strain evidence="2 3">DSM 21668</strain>
    </source>
</reference>
<dbReference type="OrthoDB" id="9793489at2"/>
<accession>A0A1G9N2F4</accession>
<sequence>MSELFKHKYWLIWAVLFVPEGVSGQWTARLDSLLARRESPGAVVLIQQNGRTLYRRAAGYARLDTRKPMTTGSALRMASVSKQFTAMAVLLLEKEGRLKLDDPLSRYLPESKRPVTLQQLLTHTSGIPDYEERMDTTWRRQLLDRDVWDLLKKDTVTYFRPGTAFRYSNSAFCLLSLVVEKASGMPYAQFLQEKIFRPLGMTHTFLYEERAGHPERALGYARNREGKIADSDQSLTSATRGDGCVYTSADDYLRWHEALSRNQLIDMSEKVRGRVFPFPDHPGYGYGFGWFTAPGGTFFHSGSTCGFSNVVIRRGDLLILFFSNLADSHAFFGKVLGVLDAALAPGTDWEMLHRLTN</sequence>
<protein>
    <submittedName>
        <fullName evidence="2">CubicO group peptidase, beta-lactamase class C family</fullName>
    </submittedName>
</protein>
<dbReference type="InterPro" id="IPR012338">
    <property type="entry name" value="Beta-lactam/transpept-like"/>
</dbReference>
<organism evidence="2 3">
    <name type="scientific">Siphonobacter aquaeclarae</name>
    <dbReference type="NCBI Taxonomy" id="563176"/>
    <lineage>
        <taxon>Bacteria</taxon>
        <taxon>Pseudomonadati</taxon>
        <taxon>Bacteroidota</taxon>
        <taxon>Cytophagia</taxon>
        <taxon>Cytophagales</taxon>
        <taxon>Cytophagaceae</taxon>
        <taxon>Siphonobacter</taxon>
    </lineage>
</organism>
<dbReference type="EMBL" id="FNGS01000003">
    <property type="protein sequence ID" value="SDL80690.1"/>
    <property type="molecule type" value="Genomic_DNA"/>
</dbReference>
<dbReference type="RefSeq" id="WP_093200726.1">
    <property type="nucleotide sequence ID" value="NZ_FNGS01000003.1"/>
</dbReference>
<dbReference type="AlphaFoldDB" id="A0A1G9N2F4"/>
<dbReference type="Gene3D" id="3.40.710.10">
    <property type="entry name" value="DD-peptidase/beta-lactamase superfamily"/>
    <property type="match status" value="1"/>
</dbReference>
<dbReference type="PANTHER" id="PTHR46825:SF9">
    <property type="entry name" value="BETA-LACTAMASE-RELATED DOMAIN-CONTAINING PROTEIN"/>
    <property type="match status" value="1"/>
</dbReference>